<keyword evidence="10" id="KW-1185">Reference proteome</keyword>
<feature type="domain" description="Type II secretion system protein GspF" evidence="8">
    <location>
        <begin position="285"/>
        <end position="404"/>
    </location>
</feature>
<gene>
    <name evidence="9" type="ORF">KAK11_20985</name>
</gene>
<comment type="subcellular location">
    <subcellularLocation>
        <location evidence="1">Cell membrane</location>
        <topology evidence="1">Multi-pass membrane protein</topology>
    </subcellularLocation>
</comment>
<evidence type="ECO:0000256" key="2">
    <source>
        <dbReference type="ARBA" id="ARBA00005745"/>
    </source>
</evidence>
<sequence>MITTLYWYEVLVARRHLKRGLVLALNVDEATQELLARFKPAIVLSLRVVPKWLSGFLRQTPLVGATLSEKDLAPIMRQLALLLKAGVPVDECMANLVSDAAEAKNERAGHVLRRMSADLQGGLQISAAMAKQPDSFPEMVRCLAVVGDQTGLIDESLMEAADHLEKSLKLKSNFKQALIYPIFTFGAMFGAAAFWIIYVVPNMAALFKQMNVKLPPLTVATMAAAEWISQYYGLVFSVTAALLVAHVLTWRSRAGYRLGWLKALGRVPVVKDLLLMSTLSVIFQNLKVLYGRGIDLVTALNITQESVTNEWHLSRFKTVTAQIVQGYTLSDAFRACKMFPNVAVTIVSAGERSGTLDNQFAYLANHYAEKLDALTSRLSEIIKPLIVVVAGGFFIFMIVALLLPVYDLVKQTMATMR</sequence>
<dbReference type="PANTHER" id="PTHR30012">
    <property type="entry name" value="GENERAL SECRETION PATHWAY PROTEIN"/>
    <property type="match status" value="1"/>
</dbReference>
<dbReference type="Gene3D" id="1.20.81.30">
    <property type="entry name" value="Type II secretion system (T2SS), domain F"/>
    <property type="match status" value="2"/>
</dbReference>
<name>A0ABS5E330_9BURK</name>
<evidence type="ECO:0000256" key="5">
    <source>
        <dbReference type="ARBA" id="ARBA00022989"/>
    </source>
</evidence>
<proteinExistence type="inferred from homology"/>
<dbReference type="InterPro" id="IPR042094">
    <property type="entry name" value="T2SS_GspF_sf"/>
</dbReference>
<dbReference type="Pfam" id="PF00482">
    <property type="entry name" value="T2SSF"/>
    <property type="match status" value="2"/>
</dbReference>
<comment type="similarity">
    <text evidence="2">Belongs to the GSP F family.</text>
</comment>
<dbReference type="InterPro" id="IPR018076">
    <property type="entry name" value="T2SS_GspF_dom"/>
</dbReference>
<dbReference type="RefSeq" id="WP_210811534.1">
    <property type="nucleotide sequence ID" value="NZ_JAGQDG010000010.1"/>
</dbReference>
<feature type="transmembrane region" description="Helical" evidence="7">
    <location>
        <begin position="385"/>
        <end position="406"/>
    </location>
</feature>
<dbReference type="Proteomes" id="UP000672097">
    <property type="component" value="Unassembled WGS sequence"/>
</dbReference>
<evidence type="ECO:0000256" key="3">
    <source>
        <dbReference type="ARBA" id="ARBA00022475"/>
    </source>
</evidence>
<feature type="transmembrane region" description="Helical" evidence="7">
    <location>
        <begin position="177"/>
        <end position="200"/>
    </location>
</feature>
<comment type="caution">
    <text evidence="9">The sequence shown here is derived from an EMBL/GenBank/DDBJ whole genome shotgun (WGS) entry which is preliminary data.</text>
</comment>
<evidence type="ECO:0000256" key="4">
    <source>
        <dbReference type="ARBA" id="ARBA00022692"/>
    </source>
</evidence>
<evidence type="ECO:0000256" key="1">
    <source>
        <dbReference type="ARBA" id="ARBA00004651"/>
    </source>
</evidence>
<organism evidence="9 10">
    <name type="scientific">Ideonella paludis</name>
    <dbReference type="NCBI Taxonomy" id="1233411"/>
    <lineage>
        <taxon>Bacteria</taxon>
        <taxon>Pseudomonadati</taxon>
        <taxon>Pseudomonadota</taxon>
        <taxon>Betaproteobacteria</taxon>
        <taxon>Burkholderiales</taxon>
        <taxon>Sphaerotilaceae</taxon>
        <taxon>Ideonella</taxon>
    </lineage>
</organism>
<protein>
    <submittedName>
        <fullName evidence="9">Type II secretion system F family protein</fullName>
    </submittedName>
</protein>
<feature type="transmembrane region" description="Helical" evidence="7">
    <location>
        <begin position="231"/>
        <end position="250"/>
    </location>
</feature>
<reference evidence="9 10" key="1">
    <citation type="submission" date="2021-04" db="EMBL/GenBank/DDBJ databases">
        <title>The genome sequence of type strain Ideonella paludis KCTC 32238.</title>
        <authorList>
            <person name="Liu Y."/>
        </authorList>
    </citation>
    <scope>NUCLEOTIDE SEQUENCE [LARGE SCALE GENOMIC DNA]</scope>
    <source>
        <strain evidence="9 10">KCTC 32238</strain>
    </source>
</reference>
<evidence type="ECO:0000259" key="8">
    <source>
        <dbReference type="Pfam" id="PF00482"/>
    </source>
</evidence>
<evidence type="ECO:0000256" key="6">
    <source>
        <dbReference type="ARBA" id="ARBA00023136"/>
    </source>
</evidence>
<feature type="domain" description="Type II secretion system protein GspF" evidence="8">
    <location>
        <begin position="76"/>
        <end position="201"/>
    </location>
</feature>
<evidence type="ECO:0000256" key="7">
    <source>
        <dbReference type="SAM" id="Phobius"/>
    </source>
</evidence>
<dbReference type="EMBL" id="JAGQDG010000010">
    <property type="protein sequence ID" value="MBQ0937811.1"/>
    <property type="molecule type" value="Genomic_DNA"/>
</dbReference>
<keyword evidence="6 7" id="KW-0472">Membrane</keyword>
<evidence type="ECO:0000313" key="9">
    <source>
        <dbReference type="EMBL" id="MBQ0937811.1"/>
    </source>
</evidence>
<accession>A0ABS5E330</accession>
<keyword evidence="4 7" id="KW-0812">Transmembrane</keyword>
<keyword evidence="5 7" id="KW-1133">Transmembrane helix</keyword>
<dbReference type="PANTHER" id="PTHR30012:SF0">
    <property type="entry name" value="TYPE II SECRETION SYSTEM PROTEIN F-RELATED"/>
    <property type="match status" value="1"/>
</dbReference>
<evidence type="ECO:0000313" key="10">
    <source>
        <dbReference type="Proteomes" id="UP000672097"/>
    </source>
</evidence>
<keyword evidence="3" id="KW-1003">Cell membrane</keyword>
<dbReference type="PRINTS" id="PR00812">
    <property type="entry name" value="BCTERIALGSPF"/>
</dbReference>
<dbReference type="InterPro" id="IPR003004">
    <property type="entry name" value="GspF/PilC"/>
</dbReference>